<keyword evidence="3" id="KW-1185">Reference proteome</keyword>
<dbReference type="RefSeq" id="WP_105187128.1">
    <property type="nucleotide sequence ID" value="NZ_BAAAGO010000009.1"/>
</dbReference>
<dbReference type="AlphaFoldDB" id="A0A2N9JM65"/>
<organism evidence="2 3">
    <name type="scientific">Micropruina glycogenica</name>
    <dbReference type="NCBI Taxonomy" id="75385"/>
    <lineage>
        <taxon>Bacteria</taxon>
        <taxon>Bacillati</taxon>
        <taxon>Actinomycetota</taxon>
        <taxon>Actinomycetes</taxon>
        <taxon>Propionibacteriales</taxon>
        <taxon>Nocardioidaceae</taxon>
        <taxon>Micropruina</taxon>
    </lineage>
</organism>
<dbReference type="PANTHER" id="PTHR30283:SF4">
    <property type="entry name" value="PEROXIDE STRESS RESISTANCE PROTEIN YAAA"/>
    <property type="match status" value="1"/>
</dbReference>
<dbReference type="InterPro" id="IPR005583">
    <property type="entry name" value="YaaA"/>
</dbReference>
<evidence type="ECO:0000313" key="3">
    <source>
        <dbReference type="Proteomes" id="UP000238164"/>
    </source>
</evidence>
<evidence type="ECO:0000256" key="1">
    <source>
        <dbReference type="HAMAP-Rule" id="MF_00652"/>
    </source>
</evidence>
<dbReference type="OrthoDB" id="3210767at2"/>
<proteinExistence type="inferred from homology"/>
<sequence length="269" mass="30316">MLILLSPAKSLDFESPLATRKHTEPRLLDESERLIEVMRDKPASELAGLMHISDELAALNAQRYLDFDPPFTTRNARAAILAFAGDVYQGLAVRQLWDARDFTEAQKTVRILSGLYGVLRPLDLMQPYRLEMGLPVATDRGSNLYQFWGDRITRLLQADLNEAPGTKALINLASDEYARSVHFADFENPVIAPRFEDTNAAGARQVVSFFAKRARGAMAGWLVRERVRTPRALKKFAEGGYRYDPATSTTQQPVFVRRYQDRPAMAPGR</sequence>
<accession>A0A2N9JM65</accession>
<protein>
    <recommendedName>
        <fullName evidence="1">UPF0246 protein MPLG2_3643</fullName>
    </recommendedName>
</protein>
<dbReference type="PANTHER" id="PTHR30283">
    <property type="entry name" value="PEROXIDE STRESS RESPONSE PROTEIN YAAA"/>
    <property type="match status" value="1"/>
</dbReference>
<dbReference type="GO" id="GO:0033194">
    <property type="term" value="P:response to hydroperoxide"/>
    <property type="evidence" value="ECO:0007669"/>
    <property type="project" value="TreeGrafter"/>
</dbReference>
<dbReference type="GO" id="GO:0005829">
    <property type="term" value="C:cytosol"/>
    <property type="evidence" value="ECO:0007669"/>
    <property type="project" value="TreeGrafter"/>
</dbReference>
<comment type="similarity">
    <text evidence="1">Belongs to the UPF0246 family.</text>
</comment>
<dbReference type="KEGG" id="mgg:MPLG2_3643"/>
<dbReference type="Proteomes" id="UP000238164">
    <property type="component" value="Chromosome 1"/>
</dbReference>
<name>A0A2N9JM65_9ACTN</name>
<evidence type="ECO:0000313" key="2">
    <source>
        <dbReference type="EMBL" id="SPD88673.1"/>
    </source>
</evidence>
<dbReference type="HAMAP" id="MF_00652">
    <property type="entry name" value="UPF0246"/>
    <property type="match status" value="1"/>
</dbReference>
<dbReference type="NCBIfam" id="NF002542">
    <property type="entry name" value="PRK02101.1-3"/>
    <property type="match status" value="1"/>
</dbReference>
<dbReference type="Pfam" id="PF03883">
    <property type="entry name" value="H2O2_YaaD"/>
    <property type="match status" value="1"/>
</dbReference>
<reference evidence="2 3" key="1">
    <citation type="submission" date="2018-02" db="EMBL/GenBank/DDBJ databases">
        <authorList>
            <person name="Cohen D.B."/>
            <person name="Kent A.D."/>
        </authorList>
    </citation>
    <scope>NUCLEOTIDE SEQUENCE [LARGE SCALE GENOMIC DNA]</scope>
    <source>
        <strain evidence="2">1</strain>
    </source>
</reference>
<dbReference type="EMBL" id="LT985188">
    <property type="protein sequence ID" value="SPD88673.1"/>
    <property type="molecule type" value="Genomic_DNA"/>
</dbReference>
<gene>
    <name evidence="2" type="ORF">MPLG2_3643</name>
</gene>